<protein>
    <recommendedName>
        <fullName evidence="3">FAD:protein FMN transferase</fullName>
        <ecNumber evidence="2">2.7.1.180</ecNumber>
    </recommendedName>
    <alternativeName>
        <fullName evidence="9">Flavin transferase</fullName>
    </alternativeName>
</protein>
<comment type="catalytic activity">
    <reaction evidence="10">
        <text>L-threonyl-[protein] + FAD = FMN-L-threonyl-[protein] + AMP + H(+)</text>
        <dbReference type="Rhea" id="RHEA:36847"/>
        <dbReference type="Rhea" id="RHEA-COMP:11060"/>
        <dbReference type="Rhea" id="RHEA-COMP:11061"/>
        <dbReference type="ChEBI" id="CHEBI:15378"/>
        <dbReference type="ChEBI" id="CHEBI:30013"/>
        <dbReference type="ChEBI" id="CHEBI:57692"/>
        <dbReference type="ChEBI" id="CHEBI:74257"/>
        <dbReference type="ChEBI" id="CHEBI:456215"/>
        <dbReference type="EC" id="2.7.1.180"/>
    </reaction>
</comment>
<evidence type="ECO:0000256" key="10">
    <source>
        <dbReference type="ARBA" id="ARBA00048540"/>
    </source>
</evidence>
<sequence length="324" mass="34161">MQMTRRSMLAGAAMTFLAGPAFARDARVIGGRAFGSYWRCVLPGGADAGRAARGLRREFDRIDRALSPWRADSAASLLNTAPGGRWIETPPLLDTALREAEAAHDASGGGFDARLGPAVRRFGFGPIMGRVETGWFELRGDAARKSFGLLTFDACGLGKGLALDLAIAALRREGCGQALLEIGGEVRAIGRHPSGRPWQIAVERPGGGVQRLLQTGDLALATSGHAPNGVAELRLGHVIDPRSGRPAEPRLAQVSVLAETGARADALATGLLALGPVAGPCQARKTGISALFLLRREDGFREIVTGGFDAMPADREGLRWRSSL</sequence>
<keyword evidence="12" id="KW-0449">Lipoprotein</keyword>
<evidence type="ECO:0000256" key="3">
    <source>
        <dbReference type="ARBA" id="ARBA00016337"/>
    </source>
</evidence>
<keyword evidence="6" id="KW-0479">Metal-binding</keyword>
<evidence type="ECO:0000256" key="4">
    <source>
        <dbReference type="ARBA" id="ARBA00022630"/>
    </source>
</evidence>
<comment type="cofactor">
    <cofactor evidence="1">
        <name>Mg(2+)</name>
        <dbReference type="ChEBI" id="CHEBI:18420"/>
    </cofactor>
</comment>
<name>A0A1G7JLQ3_9RHOB</name>
<evidence type="ECO:0000256" key="11">
    <source>
        <dbReference type="SAM" id="SignalP"/>
    </source>
</evidence>
<evidence type="ECO:0000256" key="1">
    <source>
        <dbReference type="ARBA" id="ARBA00001946"/>
    </source>
</evidence>
<evidence type="ECO:0000256" key="7">
    <source>
        <dbReference type="ARBA" id="ARBA00022827"/>
    </source>
</evidence>
<dbReference type="PANTHER" id="PTHR30040:SF2">
    <property type="entry name" value="FAD:PROTEIN FMN TRANSFERASE"/>
    <property type="match status" value="1"/>
</dbReference>
<dbReference type="EMBL" id="FNAT01000009">
    <property type="protein sequence ID" value="SDF25888.1"/>
    <property type="molecule type" value="Genomic_DNA"/>
</dbReference>
<dbReference type="Gene3D" id="3.10.520.10">
    <property type="entry name" value="ApbE-like domains"/>
    <property type="match status" value="1"/>
</dbReference>
<reference evidence="13" key="1">
    <citation type="submission" date="2016-10" db="EMBL/GenBank/DDBJ databases">
        <authorList>
            <person name="Varghese N."/>
            <person name="Submissions S."/>
        </authorList>
    </citation>
    <scope>NUCLEOTIDE SEQUENCE [LARGE SCALE GENOMIC DNA]</scope>
    <source>
        <strain evidence="13">DSM 21424</strain>
    </source>
</reference>
<dbReference type="SUPFAM" id="SSF143631">
    <property type="entry name" value="ApbE-like"/>
    <property type="match status" value="1"/>
</dbReference>
<feature type="chain" id="PRO_5039925248" description="FAD:protein FMN transferase" evidence="11">
    <location>
        <begin position="24"/>
        <end position="324"/>
    </location>
</feature>
<keyword evidence="4" id="KW-0285">Flavoprotein</keyword>
<dbReference type="AlphaFoldDB" id="A0A1G7JLQ3"/>
<dbReference type="RefSeq" id="WP_090114572.1">
    <property type="nucleotide sequence ID" value="NZ_FNAT01000009.1"/>
</dbReference>
<dbReference type="STRING" id="521013.SAMN04488567_3776"/>
<keyword evidence="8" id="KW-0460">Magnesium</keyword>
<feature type="signal peptide" evidence="11">
    <location>
        <begin position="1"/>
        <end position="23"/>
    </location>
</feature>
<evidence type="ECO:0000256" key="2">
    <source>
        <dbReference type="ARBA" id="ARBA00011955"/>
    </source>
</evidence>
<dbReference type="GO" id="GO:0046872">
    <property type="term" value="F:metal ion binding"/>
    <property type="evidence" value="ECO:0007669"/>
    <property type="project" value="UniProtKB-KW"/>
</dbReference>
<evidence type="ECO:0000313" key="13">
    <source>
        <dbReference type="Proteomes" id="UP000198922"/>
    </source>
</evidence>
<evidence type="ECO:0000256" key="6">
    <source>
        <dbReference type="ARBA" id="ARBA00022723"/>
    </source>
</evidence>
<dbReference type="InterPro" id="IPR003374">
    <property type="entry name" value="ApbE-like_sf"/>
</dbReference>
<organism evidence="12 13">
    <name type="scientific">Limimaricola pyoseonensis</name>
    <dbReference type="NCBI Taxonomy" id="521013"/>
    <lineage>
        <taxon>Bacteria</taxon>
        <taxon>Pseudomonadati</taxon>
        <taxon>Pseudomonadota</taxon>
        <taxon>Alphaproteobacteria</taxon>
        <taxon>Rhodobacterales</taxon>
        <taxon>Paracoccaceae</taxon>
        <taxon>Limimaricola</taxon>
    </lineage>
</organism>
<evidence type="ECO:0000256" key="5">
    <source>
        <dbReference type="ARBA" id="ARBA00022679"/>
    </source>
</evidence>
<accession>A0A1G7JLQ3</accession>
<keyword evidence="5" id="KW-0808">Transferase</keyword>
<keyword evidence="11" id="KW-0732">Signal</keyword>
<dbReference type="PANTHER" id="PTHR30040">
    <property type="entry name" value="THIAMINE BIOSYNTHESIS LIPOPROTEIN APBE"/>
    <property type="match status" value="1"/>
</dbReference>
<proteinExistence type="predicted"/>
<dbReference type="OrthoDB" id="9778595at2"/>
<keyword evidence="13" id="KW-1185">Reference proteome</keyword>
<gene>
    <name evidence="12" type="ORF">SAMN04488567_3776</name>
</gene>
<evidence type="ECO:0000256" key="9">
    <source>
        <dbReference type="ARBA" id="ARBA00031306"/>
    </source>
</evidence>
<dbReference type="EC" id="2.7.1.180" evidence="2"/>
<dbReference type="Proteomes" id="UP000198922">
    <property type="component" value="Unassembled WGS sequence"/>
</dbReference>
<dbReference type="GO" id="GO:0016740">
    <property type="term" value="F:transferase activity"/>
    <property type="evidence" value="ECO:0007669"/>
    <property type="project" value="UniProtKB-KW"/>
</dbReference>
<dbReference type="Pfam" id="PF02424">
    <property type="entry name" value="ApbE"/>
    <property type="match status" value="1"/>
</dbReference>
<dbReference type="InterPro" id="IPR024932">
    <property type="entry name" value="ApbE"/>
</dbReference>
<evidence type="ECO:0000256" key="8">
    <source>
        <dbReference type="ARBA" id="ARBA00022842"/>
    </source>
</evidence>
<evidence type="ECO:0000313" key="12">
    <source>
        <dbReference type="EMBL" id="SDF25888.1"/>
    </source>
</evidence>
<keyword evidence="7" id="KW-0274">FAD</keyword>